<dbReference type="PANTHER" id="PTHR43289:SF30">
    <property type="entry name" value="NON-SPECIFIC SERINE_THREONINE PROTEIN KINASE"/>
    <property type="match status" value="1"/>
</dbReference>
<dbReference type="InterPro" id="IPR019734">
    <property type="entry name" value="TPR_rpt"/>
</dbReference>
<dbReference type="Gene3D" id="3.30.200.20">
    <property type="entry name" value="Phosphorylase Kinase, domain 1"/>
    <property type="match status" value="1"/>
</dbReference>
<dbReference type="SMART" id="SM00028">
    <property type="entry name" value="TPR"/>
    <property type="match status" value="3"/>
</dbReference>
<evidence type="ECO:0000256" key="2">
    <source>
        <dbReference type="ARBA" id="ARBA00022741"/>
    </source>
</evidence>
<evidence type="ECO:0000259" key="8">
    <source>
        <dbReference type="PROSITE" id="PS50011"/>
    </source>
</evidence>
<dbReference type="PANTHER" id="PTHR43289">
    <property type="entry name" value="MITOGEN-ACTIVATED PROTEIN KINASE KINASE KINASE 20-RELATED"/>
    <property type="match status" value="1"/>
</dbReference>
<dbReference type="PROSITE" id="PS00108">
    <property type="entry name" value="PROTEIN_KINASE_ST"/>
    <property type="match status" value="1"/>
</dbReference>
<dbReference type="InterPro" id="IPR008271">
    <property type="entry name" value="Ser/Thr_kinase_AS"/>
</dbReference>
<keyword evidence="3 9" id="KW-0418">Kinase</keyword>
<feature type="compositionally biased region" description="Polar residues" evidence="7">
    <location>
        <begin position="608"/>
        <end position="619"/>
    </location>
</feature>
<dbReference type="SMART" id="SM00220">
    <property type="entry name" value="S_TKc"/>
    <property type="match status" value="1"/>
</dbReference>
<dbReference type="Gene3D" id="1.25.40.10">
    <property type="entry name" value="Tetratricopeptide repeat domain"/>
    <property type="match status" value="1"/>
</dbReference>
<dbReference type="InterPro" id="IPR017441">
    <property type="entry name" value="Protein_kinase_ATP_BS"/>
</dbReference>
<comment type="caution">
    <text evidence="9">The sequence shown here is derived from an EMBL/GenBank/DDBJ whole genome shotgun (WGS) entry which is preliminary data.</text>
</comment>
<dbReference type="EMBL" id="JMCC02000018">
    <property type="protein sequence ID" value="KIG17866.1"/>
    <property type="molecule type" value="Genomic_DNA"/>
</dbReference>
<feature type="region of interest" description="Disordered" evidence="7">
    <location>
        <begin position="555"/>
        <end position="620"/>
    </location>
</feature>
<sequence>MAGTEGLAEPGADQPRIRLIPGKVVPGTRYRIIRWLGEGGMGVVYEAEHIDIDRKVALKILRFDLSQEPNMAQVFRDEARAASRIGSKNIVDIYDFGELSDGRLFFCMELIPGGDLVPPTEEDWIEPPRLIGLMRQICKGLSVAHKAGIVHRDIKPENIILVQDETREVVKIVDFGISAMLAANKDEGNTIAGTPHYMAPEQITGVKFDGRLDIYAAGCMAYELLVGYPPFLAENIQELLHQQLYEEPKPLVECRPDREIPTQLADVIMRCLAKDPEQRWATMDDLEAALCEAQIAAGLTTPWDDLPLPDVEPERRERLLAGMPNPNAIIIQQGNRWLWPLVAGVSALLIGVGVTWALVGGKPTDEEVSQIEAITNEARDAASKTQWLHPPADEPTAPTAYTKIQELEGLEGTADAAGDERAEELRTEFGATLNKLGDRYWDSPGGQGFAREYYTMALLFDPEDKEAFERSGLTPALLADFQDRAARGEFTEAELAAARWLDVFAEDDKELAGKKAEELLAMELEASKKDDRGPGSLLIQSRALEAARGAGIAVTNVPAPPTLPQPQPQTDGPDEDTGELEAGDTDGELDTGEQDKSDKRSNGRRPKSGNNEKLGNNTRDPAKADALAQQGMAALRAGKREQAKDLFNQAISYDQRNGTALMGLSDVYFDTGSSQKAVLYAEKAVKAAPKNSDYRISLGDAYYSVLRYRDALDEYKKAKDYGSSKADARIAKAQAKIGG</sequence>
<dbReference type="InterPro" id="IPR011009">
    <property type="entry name" value="Kinase-like_dom_sf"/>
</dbReference>
<evidence type="ECO:0000256" key="4">
    <source>
        <dbReference type="ARBA" id="ARBA00022840"/>
    </source>
</evidence>
<keyword evidence="9" id="KW-0723">Serine/threonine-protein kinase</keyword>
<keyword evidence="4 6" id="KW-0067">ATP-binding</keyword>
<feature type="repeat" description="TPR" evidence="5">
    <location>
        <begin position="658"/>
        <end position="691"/>
    </location>
</feature>
<keyword evidence="5" id="KW-0802">TPR repeat</keyword>
<dbReference type="GO" id="GO:0005524">
    <property type="term" value="F:ATP binding"/>
    <property type="evidence" value="ECO:0007669"/>
    <property type="project" value="UniProtKB-UniRule"/>
</dbReference>
<dbReference type="InterPro" id="IPR000719">
    <property type="entry name" value="Prot_kinase_dom"/>
</dbReference>
<feature type="compositionally biased region" description="Pro residues" evidence="7">
    <location>
        <begin position="558"/>
        <end position="567"/>
    </location>
</feature>
<gene>
    <name evidence="9" type="ORF">DB30_02489</name>
</gene>
<evidence type="ECO:0000256" key="1">
    <source>
        <dbReference type="ARBA" id="ARBA00022679"/>
    </source>
</evidence>
<dbReference type="InterPro" id="IPR011990">
    <property type="entry name" value="TPR-like_helical_dom_sf"/>
</dbReference>
<keyword evidence="1" id="KW-0808">Transferase</keyword>
<feature type="compositionally biased region" description="Acidic residues" evidence="7">
    <location>
        <begin position="572"/>
        <end position="592"/>
    </location>
</feature>
<dbReference type="SUPFAM" id="SSF56112">
    <property type="entry name" value="Protein kinase-like (PK-like)"/>
    <property type="match status" value="1"/>
</dbReference>
<keyword evidence="2 6" id="KW-0547">Nucleotide-binding</keyword>
<organism evidence="9 10">
    <name type="scientific">Enhygromyxa salina</name>
    <dbReference type="NCBI Taxonomy" id="215803"/>
    <lineage>
        <taxon>Bacteria</taxon>
        <taxon>Pseudomonadati</taxon>
        <taxon>Myxococcota</taxon>
        <taxon>Polyangia</taxon>
        <taxon>Nannocystales</taxon>
        <taxon>Nannocystaceae</taxon>
        <taxon>Enhygromyxa</taxon>
    </lineage>
</organism>
<dbReference type="SUPFAM" id="SSF48452">
    <property type="entry name" value="TPR-like"/>
    <property type="match status" value="1"/>
</dbReference>
<evidence type="ECO:0000256" key="7">
    <source>
        <dbReference type="SAM" id="MobiDB-lite"/>
    </source>
</evidence>
<dbReference type="CDD" id="cd14014">
    <property type="entry name" value="STKc_PknB_like"/>
    <property type="match status" value="1"/>
</dbReference>
<evidence type="ECO:0000256" key="5">
    <source>
        <dbReference type="PROSITE-ProRule" id="PRU00339"/>
    </source>
</evidence>
<dbReference type="PROSITE" id="PS50005">
    <property type="entry name" value="TPR"/>
    <property type="match status" value="2"/>
</dbReference>
<dbReference type="Proteomes" id="UP000031599">
    <property type="component" value="Unassembled WGS sequence"/>
</dbReference>
<feature type="repeat" description="TPR" evidence="5">
    <location>
        <begin position="624"/>
        <end position="657"/>
    </location>
</feature>
<dbReference type="Pfam" id="PF13432">
    <property type="entry name" value="TPR_16"/>
    <property type="match status" value="1"/>
</dbReference>
<evidence type="ECO:0000313" key="10">
    <source>
        <dbReference type="Proteomes" id="UP000031599"/>
    </source>
</evidence>
<evidence type="ECO:0000313" key="9">
    <source>
        <dbReference type="EMBL" id="KIG17866.1"/>
    </source>
</evidence>
<evidence type="ECO:0000256" key="3">
    <source>
        <dbReference type="ARBA" id="ARBA00022777"/>
    </source>
</evidence>
<dbReference type="Pfam" id="PF00069">
    <property type="entry name" value="Pkinase"/>
    <property type="match status" value="1"/>
</dbReference>
<dbReference type="PROSITE" id="PS50011">
    <property type="entry name" value="PROTEIN_KINASE_DOM"/>
    <property type="match status" value="1"/>
</dbReference>
<dbReference type="Gene3D" id="1.10.510.10">
    <property type="entry name" value="Transferase(Phosphotransferase) domain 1"/>
    <property type="match status" value="1"/>
</dbReference>
<feature type="domain" description="Protein kinase" evidence="8">
    <location>
        <begin position="30"/>
        <end position="295"/>
    </location>
</feature>
<dbReference type="GO" id="GO:0004674">
    <property type="term" value="F:protein serine/threonine kinase activity"/>
    <property type="evidence" value="ECO:0007669"/>
    <property type="project" value="UniProtKB-KW"/>
</dbReference>
<reference evidence="9 10" key="1">
    <citation type="submission" date="2014-12" db="EMBL/GenBank/DDBJ databases">
        <title>Genome assembly of Enhygromyxa salina DSM 15201.</title>
        <authorList>
            <person name="Sharma G."/>
            <person name="Subramanian S."/>
        </authorList>
    </citation>
    <scope>NUCLEOTIDE SEQUENCE [LARGE SCALE GENOMIC DNA]</scope>
    <source>
        <strain evidence="9 10">DSM 15201</strain>
    </source>
</reference>
<evidence type="ECO:0000256" key="6">
    <source>
        <dbReference type="PROSITE-ProRule" id="PRU10141"/>
    </source>
</evidence>
<dbReference type="AlphaFoldDB" id="A0A0C2D3R6"/>
<feature type="binding site" evidence="6">
    <location>
        <position position="59"/>
    </location>
    <ligand>
        <name>ATP</name>
        <dbReference type="ChEBI" id="CHEBI:30616"/>
    </ligand>
</feature>
<dbReference type="PROSITE" id="PS00107">
    <property type="entry name" value="PROTEIN_KINASE_ATP"/>
    <property type="match status" value="1"/>
</dbReference>
<name>A0A0C2D3R6_9BACT</name>
<protein>
    <submittedName>
        <fullName evidence="9">Serine/threonine protein kinase</fullName>
    </submittedName>
</protein>
<proteinExistence type="predicted"/>
<accession>A0A0C2D3R6</accession>